<feature type="domain" description="FMP27 SW motif-containing RBG unit" evidence="5">
    <location>
        <begin position="2117"/>
        <end position="2218"/>
    </location>
</feature>
<feature type="region of interest" description="Disordered" evidence="2">
    <location>
        <begin position="633"/>
        <end position="687"/>
    </location>
</feature>
<evidence type="ECO:0000259" key="6">
    <source>
        <dbReference type="SMART" id="SM01216"/>
    </source>
</evidence>
<feature type="region of interest" description="Disordered" evidence="2">
    <location>
        <begin position="725"/>
        <end position="756"/>
    </location>
</feature>
<feature type="region of interest" description="Disordered" evidence="2">
    <location>
        <begin position="2075"/>
        <end position="2116"/>
    </location>
</feature>
<organism evidence="7 8">
    <name type="scientific">Tilletia horrida</name>
    <dbReference type="NCBI Taxonomy" id="155126"/>
    <lineage>
        <taxon>Eukaryota</taxon>
        <taxon>Fungi</taxon>
        <taxon>Dikarya</taxon>
        <taxon>Basidiomycota</taxon>
        <taxon>Ustilaginomycotina</taxon>
        <taxon>Exobasidiomycetes</taxon>
        <taxon>Tilletiales</taxon>
        <taxon>Tilletiaceae</taxon>
        <taxon>Tilletia</taxon>
    </lineage>
</organism>
<feature type="compositionally biased region" description="Basic and acidic residues" evidence="2">
    <location>
        <begin position="2808"/>
        <end position="2823"/>
    </location>
</feature>
<sequence>MTAFRDTFVGALTTCAILVLIWLFCRSALPRLPRILFRGRLRIRRVGVRGIRGLEWSSKGFVSSKTKRRSGGANGVAQDIFSPDDSSPTGPSENSQNQHHPDAFVVRISHIYLSFHRRDKKHRSWATLHIQGVGVRIPRTQVKEAESKADANDRDDQAGQRTPPLDPHLSQRERAQREESRLQKLMLSPPSSPSLKSQSRLHQRRSSLLETVTAGFAAERASARSANGGPGQATAPGTRPALPRRPFSSLIPNTSASSFRTIPLYVGWQVYAYIRNTAIPKLRSGLLKVARLGLFFLASLIPVVSSLFEVEIHRLEVYVQDAETVLRVGRVGARYSMTVVSARNADRRGRAQVAARRSSDEKLPNNSTINSDSTPLIRNVPIQADGWSASMRTSANSHAVAASLGGPTTSRRSRIPWLQNSVTEMVSQMPNRIGSGAKGAAAFVMAGVPAANGSLKLTLESIQVFEALFVVDSARSDPQRSSLQQNSAARTKRDSFFAVPSPGLFGDLQHRGSSPHQHRPSPLWKDSKSRRRRQTTDPFADQILAKDDSESEEEDDELSVGHRWQHSASSSTRVHARGHQRSGSSDAAMGSTSMLGHAGIPQSSSGDGNLFSPYQTTTARWFDVKNQKSPPGLPLSELLASPPITGSVPQSESMHSIDSGSSESPHDSPHRRFRPFNLPSPTASGAVRPGKLIARTESERPWLPKDLDIHASSSPKRVGFAETVQSPLPLSRNPSSYSTSLPSAGRTLKRSSSTSKLNTMNTLSLSGFTDRWADWALEPIAQSTFSSDSGWANSAQGLNDDGKQERTYGKTIPDSARLLSLPGLSVLKMNFVLAPSMQIRQREAIHVGMELAEASVGIEAVMKVTSLVKARKEQREAARRNSDATSLAHTEADVETLQATEEPLPLTPKEGPNPAAKDAKARIALAQLGSFSLALPRISVSHVLRTPQIIRALSSDSAEPTVLRPRTPSGSKTLSNRYVPSDVQLEAVLRNFHFELRTSDHTDPEHQKWLGTCGVSNPRRYSQRNALASSSRTESLMGGSITNTAVDDGDASGAATKETTRSNTPASPPLKNSSLGKAAGGNEQPSDSSQKKTLFSRSVRGKRARPPRLIEHRRAFQIETSIGSFELRCATDADLMKRPHQKEHLGSENGRQHGLSERMSDLLILEKFKAKMKSTWTPFGLMPSLKAIASIANQRQGDSSTAAIDFGDPSLQLGTGGISAECGAGSSLVLPAPNCPFAFFATDPNEQAVVAEFDVNQVSSYVHVRHASALAAIIASIQASKIPTSKPVPKASQAGSLSLPRLSVACCARELSFRLDASNDSILTSSLPRPDTDAHRSLVVAAPSIEFAFHGSYADAYAKRPSDVRKAAYRAFGDGQLSYKPDDTDWRKRAAGTRSRAVSAEATQTRGKTGRSETPSTDKASVPKDARVFSDQHPAPKSAAEVSEHEKVISPIHAHRKAPKSKFSGATDHFYNYTVESNCSVDSIEACFGFRKDRIAKSRLALTVPSGADLPPFGMSHQHIFSFDQLSVGIQSSVPAGHISEANNRTLPSILPSQAVTDIRTNIGGVSVDMWDPQALDLCRDLISTFTDSYQASRAADAYRPVRATGPAPSSAPVRLLDKLPGGFFLFTHIGSVQLNAGGPDKRCESDLARGVALHTKEITFEYVAIKDNRFKGYQYGTRSGLSLPEDIRVNANSLATIGQAAEIRMTVIGFELIPLLDAETAVSNPIPTALSRGQTERKAPSNTGHSQDHSGPPPAEGRGSSVFAPAVWDFQKTKHRLLSRRSRLEPPKQQDANNYIVRTSRFDLQASCRRDRNKVDSPDRLKVQAENDGKMLVKVELLHTYCLLTAAASLKSLLPARDKNSARGQSHSDSALIRTMVLDLKYELPKVDLFIALPSDINVFVHAHRLQLGVTQSEGIEVLGDTFIAAVESARVPVTDLWEEALRLRKWRIVVVPPVGTNPASVDVAGTSMSVRIPTDFQFYQVIESATVAFKATKQLVHQFLRNSAETIIHPVAERPKKIPSISLKLQMLNFEAEDDPIETRLNLIWRAGTNEQRRRFEREQTFEEAAADIMSAERGKSSISLTPSVAGNNSNQDVTDAGSANGLRQDESPSVTVDQARHRLDVFNGSEWIRRHKSALTEQQRRESQTRDSIFGPQPAEAFKLPIKMAPLTFSAPLVRSIMTNLHLEVKQPSFPFDELPEFLHTQGAGMPRDMLYSTIIPAHLRLRLGEWRIVLRDYPLPILHVPPVDPDKADGFAWDMSGDICLAEQLGGPESIRHVPTVVVPASTGRRGAVEYGIAVPKMVMPVKFYGSPTVQVHTPYPVRIVWGQSVQPAIHDVQRVIESITSPPHDPSPRLPFWDKIPLLVNGQFQFQFSGGGDLHFFFKGSRDPYEVTGHGAGWVMCWRDNVELRIGYENKDREFFQVVSTEYLLAIPDLQEYTDLAASGNAPRLSPEAPKTNEGEPTITGSRKRYTSEPRFRKVCLRLSNGVRWGAGLIYERTCTADTCRRRPRCQGTPFYRECRFWDRIPHWEVHTKSKEHVDQLPDSLKSDSYEGWRSHHIHPSLSIFSPKGGLAGHGQLRKQEGASNSLYFSPLAWEHFWRWIGLFSSVLTLPIRRQGKLFPYSPPQSAKLSSFIGTIKYRFKIEPLSISHFYHQPSKHDLAMGMTTLVGVKARVESFHADLHQRQEETIKDRPELDKKLKVFHKPFNEAEVDCAGIDLRTIFAKFSDSGRQLVDEVDFDAEEEVSDFPDVLATEDELQWYDIDDFVELDWQPPSSPDPDLSINQTMVCPRFHYYRKVESKRERKARQASHDDVDQGHFSRDSNGDTSQDPDITPMSQLAFSKFGNEPTHTCLVGTSPSSPAVQAQLAQLRLDFLNAELHTLIKAQSVAAQTTRSDAESLHQGADPPRTASDVPESDLPFETRIADLRTKIKLIQNFIQQVSSLNGQIIPDDPVKAQMFVPSSSDGQLDLRALYRDWETFHNRYFIHNPIIYFSTETRNALLKYYMGSRIRKGFAHHMTAKAVRYVRNLRKTEAPPTTPSADREDRPTPGGAGGFDIKGFLIDKMQFVMAETPRLGTSQRRGLSHLLNEQPNPRRGLSDNFTINKSNVAVLLKPQVVLQAKGPLQSSVIITAKRVRLQNYSVLEDRFAEDALNARLMYRNFLGVDSLQAFSPTTHCQYVRAAPHRTKFAYVPLETLIDEGLQTRDFDRIISSTDAIAVYDKFNRLRVNDSNQLIIAEDELRNPDFDHLLHHMDLIQVKCPRLGLSADSNHFAAIYAVVTDLLLYRDPVSQDHTKRLEDMLFNYDFQNLDALSDVLTSLQARVRQAKDLLNQYQEHFNLLNKEGKADLFALHVETLEMIKDLDLLMRAITAARDHQGATDNEKKSALRLNATADELSWHMMGLKDGEQLAKLSIKDANFSWLNKADNSTSNSLTIGDLQALNIRPDAHFAEIISKYTPEKEHPMAKKGRFLFASWVVLAPVGGIAIIEDFELNLHPVRLSIELKVGREIMDYVFGSKRRQALQDQEARIIDIGEDDAQSMAKSEKKGKKKGLFKFLGTGKSKENASHDTLTVASATPRASEDRERGKDPESRGSPVKRQARSRSRPPSERRRSIDDARDRSRTRDRGRHRGDKDADRGGAISDGEDNSDNDAKQQREIARRNAESMRKRASTNRTFVNVKFAQTILCLSYKGDKQKSITDLFDLVFRAPTLEYRNQTCGYEDLVNFCKKDIYRAAWDQRSSLLKGILHRPRKTSRNMRDLAAQGLGSAVGRIKGQERVSNLARSETVTGKSRESILSGNGSVVADDEDDDEDDEDEDEDDEEPDENELNRDMESEDSGSTRQGREFDREGIDVGHLGDSWSGKSDITAELDSSTASSSIDVGTPLWHSASES</sequence>
<feature type="compositionally biased region" description="Polar residues" evidence="2">
    <location>
        <begin position="601"/>
        <end position="612"/>
    </location>
</feature>
<feature type="region of interest" description="Disordered" evidence="2">
    <location>
        <begin position="2799"/>
        <end position="2834"/>
    </location>
</feature>
<feature type="region of interest" description="Disordered" evidence="2">
    <location>
        <begin position="1729"/>
        <end position="1762"/>
    </location>
</feature>
<accession>A0AAN6GRA2</accession>
<feature type="compositionally biased region" description="Basic and acidic residues" evidence="2">
    <location>
        <begin position="3840"/>
        <end position="3850"/>
    </location>
</feature>
<evidence type="ECO:0000256" key="3">
    <source>
        <dbReference type="SAM" id="Phobius"/>
    </source>
</evidence>
<feature type="compositionally biased region" description="Basic and acidic residues" evidence="2">
    <location>
        <begin position="3577"/>
        <end position="3589"/>
    </location>
</feature>
<feature type="compositionally biased region" description="Polar residues" evidence="2">
    <location>
        <begin position="1023"/>
        <end position="1045"/>
    </location>
</feature>
<feature type="region of interest" description="Disordered" evidence="2">
    <location>
        <begin position="2892"/>
        <end position="2916"/>
    </location>
</feature>
<dbReference type="Proteomes" id="UP001176517">
    <property type="component" value="Unassembled WGS sequence"/>
</dbReference>
<feature type="compositionally biased region" description="Polar residues" evidence="2">
    <location>
        <begin position="1083"/>
        <end position="1096"/>
    </location>
</feature>
<feature type="region of interest" description="Disordered" evidence="2">
    <location>
        <begin position="2444"/>
        <end position="2468"/>
    </location>
</feature>
<dbReference type="Pfam" id="PF10344">
    <property type="entry name" value="Hobbit"/>
    <property type="match status" value="1"/>
</dbReference>
<feature type="transmembrane region" description="Helical" evidence="3">
    <location>
        <begin position="6"/>
        <end position="25"/>
    </location>
</feature>
<feature type="region of interest" description="Disordered" evidence="2">
    <location>
        <begin position="3774"/>
        <end position="3890"/>
    </location>
</feature>
<dbReference type="SMART" id="SM01215">
    <property type="entry name" value="Fmp27_SW"/>
    <property type="match status" value="1"/>
</dbReference>
<dbReference type="SMART" id="SM01216">
    <property type="entry name" value="Fmp27_WPPW"/>
    <property type="match status" value="1"/>
</dbReference>
<feature type="compositionally biased region" description="Polar residues" evidence="2">
    <location>
        <begin position="84"/>
        <end position="98"/>
    </location>
</feature>
<feature type="compositionally biased region" description="Acidic residues" evidence="2">
    <location>
        <begin position="3802"/>
        <end position="3824"/>
    </location>
</feature>
<feature type="compositionally biased region" description="Polar residues" evidence="2">
    <location>
        <begin position="647"/>
        <end position="663"/>
    </location>
</feature>
<feature type="region of interest" description="Disordered" evidence="2">
    <location>
        <begin position="64"/>
        <end position="100"/>
    </location>
</feature>
<proteinExistence type="predicted"/>
<feature type="domain" description="FMP27 WPPW motif-containing RBG unit" evidence="6">
    <location>
        <begin position="2669"/>
        <end position="3195"/>
    </location>
</feature>
<evidence type="ECO:0000256" key="2">
    <source>
        <dbReference type="SAM" id="MobiDB-lite"/>
    </source>
</evidence>
<dbReference type="InterPro" id="IPR019415">
    <property type="entry name" value="FMP27_SW_RBG"/>
</dbReference>
<feature type="compositionally biased region" description="Polar residues" evidence="2">
    <location>
        <begin position="1061"/>
        <end position="1075"/>
    </location>
</feature>
<feature type="compositionally biased region" description="Polar residues" evidence="2">
    <location>
        <begin position="3775"/>
        <end position="3798"/>
    </location>
</feature>
<feature type="compositionally biased region" description="Low complexity" evidence="2">
    <location>
        <begin position="183"/>
        <end position="198"/>
    </location>
</feature>
<feature type="compositionally biased region" description="Basic and acidic residues" evidence="2">
    <location>
        <begin position="169"/>
        <end position="182"/>
    </location>
</feature>
<evidence type="ECO:0000313" key="7">
    <source>
        <dbReference type="EMBL" id="KAK0552268.1"/>
    </source>
</evidence>
<feature type="region of interest" description="Disordered" evidence="2">
    <location>
        <begin position="1023"/>
        <end position="1111"/>
    </location>
</feature>
<dbReference type="PANTHER" id="PTHR15678">
    <property type="entry name" value="ANTIGEN MLAA-22-RELATED"/>
    <property type="match status" value="1"/>
</dbReference>
<keyword evidence="3" id="KW-0812">Transmembrane</keyword>
<feature type="region of interest" description="Disordered" evidence="2">
    <location>
        <begin position="476"/>
        <end position="495"/>
    </location>
</feature>
<dbReference type="InterPro" id="IPR019441">
    <property type="entry name" value="FMP27/BLTP2/Hobbit_GFWDK_RBG"/>
</dbReference>
<feature type="compositionally biased region" description="Polar residues" evidence="2">
    <location>
        <begin position="2079"/>
        <end position="2096"/>
    </location>
</feature>
<feature type="compositionally biased region" description="Polar residues" evidence="2">
    <location>
        <begin position="1401"/>
        <end position="1419"/>
    </location>
</feature>
<feature type="compositionally biased region" description="Basic and acidic residues" evidence="2">
    <location>
        <begin position="141"/>
        <end position="158"/>
    </location>
</feature>
<feature type="region of interest" description="Disordered" evidence="2">
    <location>
        <begin position="788"/>
        <end position="807"/>
    </location>
</feature>
<feature type="region of interest" description="Disordered" evidence="2">
    <location>
        <begin position="875"/>
        <end position="916"/>
    </location>
</feature>
<evidence type="ECO:0000313" key="8">
    <source>
        <dbReference type="Proteomes" id="UP001176517"/>
    </source>
</evidence>
<comment type="caution">
    <text evidence="7">The sequence shown here is derived from an EMBL/GenBank/DDBJ whole genome shotgun (WGS) entry which is preliminary data.</text>
</comment>
<dbReference type="InterPro" id="IPR019449">
    <property type="entry name" value="FMP27_WPPW_RBG"/>
</dbReference>
<feature type="compositionally biased region" description="Basic and acidic residues" evidence="2">
    <location>
        <begin position="3604"/>
        <end position="3622"/>
    </location>
</feature>
<keyword evidence="3" id="KW-0472">Membrane</keyword>
<evidence type="ECO:0000259" key="5">
    <source>
        <dbReference type="SMART" id="SM01215"/>
    </source>
</evidence>
<feature type="domain" description="FMP27/BLTP2/Hobbit GFWDK motif-containing RBG unit" evidence="4">
    <location>
        <begin position="2236"/>
        <end position="2392"/>
    </location>
</feature>
<feature type="region of interest" description="Disordered" evidence="2">
    <location>
        <begin position="3557"/>
        <end position="3652"/>
    </location>
</feature>
<dbReference type="SMART" id="SM01214">
    <property type="entry name" value="Fmp27_GFWDK"/>
    <property type="match status" value="1"/>
</dbReference>
<feature type="coiled-coil region" evidence="1">
    <location>
        <begin position="3307"/>
        <end position="3341"/>
    </location>
</feature>
<feature type="compositionally biased region" description="Acidic residues" evidence="2">
    <location>
        <begin position="549"/>
        <end position="558"/>
    </location>
</feature>
<feature type="compositionally biased region" description="Polar residues" evidence="2">
    <location>
        <begin position="479"/>
        <end position="489"/>
    </location>
</feature>
<feature type="region of interest" description="Disordered" evidence="2">
    <location>
        <begin position="139"/>
        <end position="204"/>
    </location>
</feature>
<feature type="compositionally biased region" description="Polar residues" evidence="2">
    <location>
        <begin position="581"/>
        <end position="594"/>
    </location>
</feature>
<gene>
    <name evidence="7" type="primary">FMP27</name>
    <name evidence="7" type="ORF">OC846_002965</name>
</gene>
<dbReference type="PANTHER" id="PTHR15678:SF6">
    <property type="entry name" value="BRIDGE-LIKE LIPID TRANSFER PROTEIN FAMILY MEMBER 2"/>
    <property type="match status" value="1"/>
</dbReference>
<dbReference type="InterPro" id="IPR045167">
    <property type="entry name" value="Hobbit"/>
</dbReference>
<name>A0AAN6GRA2_9BASI</name>
<evidence type="ECO:0000256" key="1">
    <source>
        <dbReference type="SAM" id="Coils"/>
    </source>
</evidence>
<feature type="compositionally biased region" description="Polar residues" evidence="2">
    <location>
        <begin position="788"/>
        <end position="797"/>
    </location>
</feature>
<reference evidence="7" key="1">
    <citation type="journal article" date="2023" name="PhytoFront">
        <title>Draft Genome Resources of Seven Strains of Tilletia horrida, Causal Agent of Kernel Smut of Rice.</title>
        <authorList>
            <person name="Khanal S."/>
            <person name="Antony Babu S."/>
            <person name="Zhou X.G."/>
        </authorList>
    </citation>
    <scope>NUCLEOTIDE SEQUENCE</scope>
    <source>
        <strain evidence="7">TX6</strain>
    </source>
</reference>
<feature type="region of interest" description="Disordered" evidence="2">
    <location>
        <begin position="500"/>
        <end position="612"/>
    </location>
</feature>
<feature type="region of interest" description="Disordered" evidence="2">
    <location>
        <begin position="3028"/>
        <end position="3048"/>
    </location>
</feature>
<evidence type="ECO:0000259" key="4">
    <source>
        <dbReference type="SMART" id="SM01214"/>
    </source>
</evidence>
<keyword evidence="8" id="KW-1185">Reference proteome</keyword>
<feature type="compositionally biased region" description="Polar residues" evidence="2">
    <location>
        <begin position="3868"/>
        <end position="3878"/>
    </location>
</feature>
<keyword evidence="1" id="KW-0175">Coiled coil</keyword>
<feature type="compositionally biased region" description="Polar residues" evidence="2">
    <location>
        <begin position="2824"/>
        <end position="2834"/>
    </location>
</feature>
<keyword evidence="3" id="KW-1133">Transmembrane helix</keyword>
<protein>
    <submittedName>
        <fullName evidence="7">Protein SABRE</fullName>
    </submittedName>
</protein>
<dbReference type="EMBL" id="JAPDMZ010000065">
    <property type="protein sequence ID" value="KAK0552268.1"/>
    <property type="molecule type" value="Genomic_DNA"/>
</dbReference>
<feature type="region of interest" description="Disordered" evidence="2">
    <location>
        <begin position="1380"/>
        <end position="1424"/>
    </location>
</feature>
<feature type="region of interest" description="Disordered" evidence="2">
    <location>
        <begin position="221"/>
        <end position="247"/>
    </location>
</feature>
<feature type="compositionally biased region" description="Polar residues" evidence="2">
    <location>
        <begin position="725"/>
        <end position="742"/>
    </location>
</feature>